<reference evidence="2" key="1">
    <citation type="submission" date="2020-07" db="EMBL/GenBank/DDBJ databases">
        <title>Multicomponent nature underlies the extraordinary mechanical properties of spider dragline silk.</title>
        <authorList>
            <person name="Kono N."/>
            <person name="Nakamura H."/>
            <person name="Mori M."/>
            <person name="Yoshida Y."/>
            <person name="Ohtoshi R."/>
            <person name="Malay A.D."/>
            <person name="Moran D.A.P."/>
            <person name="Tomita M."/>
            <person name="Numata K."/>
            <person name="Arakawa K."/>
        </authorList>
    </citation>
    <scope>NUCLEOTIDE SEQUENCE</scope>
</reference>
<name>A0A8X6IZU2_TRICU</name>
<accession>A0A8X6IZU2</accession>
<dbReference type="AlphaFoldDB" id="A0A8X6IZU2"/>
<evidence type="ECO:0000313" key="3">
    <source>
        <dbReference type="Proteomes" id="UP000887116"/>
    </source>
</evidence>
<feature type="region of interest" description="Disordered" evidence="1">
    <location>
        <begin position="1"/>
        <end position="21"/>
    </location>
</feature>
<dbReference type="EMBL" id="BMAO01017241">
    <property type="protein sequence ID" value="GFR14295.1"/>
    <property type="molecule type" value="Genomic_DNA"/>
</dbReference>
<feature type="compositionally biased region" description="Polar residues" evidence="1">
    <location>
        <begin position="9"/>
        <end position="21"/>
    </location>
</feature>
<sequence>MPGLGRGLHTTSGLQSPSPNCNGKSLKIIHCNVNGNSTPAMRVKLDRILDLEDKHGVQIIDLQEKSLRNNLFLKYITTQYIASIDPVEEEVAWSSSSEI</sequence>
<proteinExistence type="predicted"/>
<organism evidence="2 3">
    <name type="scientific">Trichonephila clavata</name>
    <name type="common">Joro spider</name>
    <name type="synonym">Nephila clavata</name>
    <dbReference type="NCBI Taxonomy" id="2740835"/>
    <lineage>
        <taxon>Eukaryota</taxon>
        <taxon>Metazoa</taxon>
        <taxon>Ecdysozoa</taxon>
        <taxon>Arthropoda</taxon>
        <taxon>Chelicerata</taxon>
        <taxon>Arachnida</taxon>
        <taxon>Araneae</taxon>
        <taxon>Araneomorphae</taxon>
        <taxon>Entelegynae</taxon>
        <taxon>Araneoidea</taxon>
        <taxon>Nephilidae</taxon>
        <taxon>Trichonephila</taxon>
    </lineage>
</organism>
<comment type="caution">
    <text evidence="2">The sequence shown here is derived from an EMBL/GenBank/DDBJ whole genome shotgun (WGS) entry which is preliminary data.</text>
</comment>
<evidence type="ECO:0000256" key="1">
    <source>
        <dbReference type="SAM" id="MobiDB-lite"/>
    </source>
</evidence>
<dbReference type="Proteomes" id="UP000887116">
    <property type="component" value="Unassembled WGS sequence"/>
</dbReference>
<gene>
    <name evidence="2" type="ORF">TNCT_461141</name>
</gene>
<protein>
    <submittedName>
        <fullName evidence="2">Uncharacterized protein</fullName>
    </submittedName>
</protein>
<dbReference type="OrthoDB" id="10568957at2759"/>
<keyword evidence="3" id="KW-1185">Reference proteome</keyword>
<evidence type="ECO:0000313" key="2">
    <source>
        <dbReference type="EMBL" id="GFR14295.1"/>
    </source>
</evidence>